<dbReference type="RefSeq" id="WP_163669013.1">
    <property type="nucleotide sequence ID" value="NZ_AP022565.1"/>
</dbReference>
<name>A0A6N4V0H0_9MYCO</name>
<proteinExistence type="predicted"/>
<sequence>MTEPARTAPGPTRLPVSLSAAGNPAQELDRVLLPWLRVATAGALDAEFDRLESPSSEGLHGLFEVELLTIRGIGGCPVLWNPLRRWLNRHMPAVFEGKVFSGTAGYNQFAAGRQGLFFGVRRRPGDPRHVIIDYNVSGTPRPLRALAADVRRLTDDTLLCRTIWRRRKGETVLLHFLLTARAAR</sequence>
<gene>
    <name evidence="1" type="ORF">MALV_52430</name>
</gene>
<dbReference type="EMBL" id="AP022565">
    <property type="protein sequence ID" value="BBX30118.1"/>
    <property type="molecule type" value="Genomic_DNA"/>
</dbReference>
<protein>
    <submittedName>
        <fullName evidence="1">Uncharacterized protein</fullName>
    </submittedName>
</protein>
<dbReference type="KEGG" id="malv:MALV_52430"/>
<dbReference type="AlphaFoldDB" id="A0A6N4V0H0"/>
<evidence type="ECO:0000313" key="2">
    <source>
        <dbReference type="Proteomes" id="UP000466906"/>
    </source>
</evidence>
<reference evidence="1 2" key="1">
    <citation type="journal article" date="2019" name="Emerg. Microbes Infect.">
        <title>Comprehensive subspecies identification of 175 nontuberculous mycobacteria species based on 7547 genomic profiles.</title>
        <authorList>
            <person name="Matsumoto Y."/>
            <person name="Kinjo T."/>
            <person name="Motooka D."/>
            <person name="Nabeya D."/>
            <person name="Jung N."/>
            <person name="Uechi K."/>
            <person name="Horii T."/>
            <person name="Iida T."/>
            <person name="Fujita J."/>
            <person name="Nakamura S."/>
        </authorList>
    </citation>
    <scope>NUCLEOTIDE SEQUENCE [LARGE SCALE GENOMIC DNA]</scope>
    <source>
        <strain evidence="1 2">JCM 12272</strain>
    </source>
</reference>
<dbReference type="Proteomes" id="UP000466906">
    <property type="component" value="Chromosome"/>
</dbReference>
<accession>A0A6N4V0H0</accession>
<organism evidence="1 2">
    <name type="scientific">Mycolicibacterium alvei</name>
    <dbReference type="NCBI Taxonomy" id="67081"/>
    <lineage>
        <taxon>Bacteria</taxon>
        <taxon>Bacillati</taxon>
        <taxon>Actinomycetota</taxon>
        <taxon>Actinomycetes</taxon>
        <taxon>Mycobacteriales</taxon>
        <taxon>Mycobacteriaceae</taxon>
        <taxon>Mycolicibacterium</taxon>
    </lineage>
</organism>
<evidence type="ECO:0000313" key="1">
    <source>
        <dbReference type="EMBL" id="BBX30118.1"/>
    </source>
</evidence>
<keyword evidence="2" id="KW-1185">Reference proteome</keyword>